<evidence type="ECO:0000256" key="4">
    <source>
        <dbReference type="PIRSR" id="PIRSR601765-1"/>
    </source>
</evidence>
<evidence type="ECO:0000256" key="3">
    <source>
        <dbReference type="ARBA" id="ARBA00022833"/>
    </source>
</evidence>
<dbReference type="RefSeq" id="WP_353546109.1">
    <property type="nucleotide sequence ID" value="NZ_JAGKSB010000003.1"/>
</dbReference>
<comment type="cofactor">
    <cofactor evidence="4">
        <name>Zn(2+)</name>
        <dbReference type="ChEBI" id="CHEBI:29105"/>
    </cofactor>
    <text evidence="4">Binds 1 zinc ion per subunit.</text>
</comment>
<keyword evidence="3 4" id="KW-0862">Zinc</keyword>
<feature type="binding site" evidence="4">
    <location>
        <position position="100"/>
    </location>
    <ligand>
        <name>Zn(2+)</name>
        <dbReference type="ChEBI" id="CHEBI:29105"/>
    </ligand>
</feature>
<dbReference type="EMBL" id="JAGKSB010000003">
    <property type="protein sequence ID" value="MBP3942626.1"/>
    <property type="molecule type" value="Genomic_DNA"/>
</dbReference>
<feature type="binding site" evidence="4">
    <location>
        <position position="46"/>
    </location>
    <ligand>
        <name>Zn(2+)</name>
        <dbReference type="ChEBI" id="CHEBI:29105"/>
    </ligand>
</feature>
<sequence length="191" mass="21381">MSQQKEINTILDDVLNANRIYANYFGDKNTLALPPSRELAILTCMDARLDPAKFLGIKEGEAHVIRNAGGRASDDAIRSLIISHKLLGTKTWLVIHHSNCGMQTFNDSVMRDLLRESLSTAQLSEEGWKNVTQDGGSIAADFVPFLSFTDLEKSVRDDLYRIRNHPLVNPKVTIYGFIYQVETGKLISVPF</sequence>
<proteinExistence type="inferred from homology"/>
<dbReference type="GO" id="GO:0004089">
    <property type="term" value="F:carbonate dehydratase activity"/>
    <property type="evidence" value="ECO:0007669"/>
    <property type="project" value="InterPro"/>
</dbReference>
<protein>
    <submittedName>
        <fullName evidence="5">Carbonic anhydrase</fullName>
    </submittedName>
</protein>
<dbReference type="SMART" id="SM00947">
    <property type="entry name" value="Pro_CA"/>
    <property type="match status" value="1"/>
</dbReference>
<evidence type="ECO:0000313" key="6">
    <source>
        <dbReference type="Proteomes" id="UP000679691"/>
    </source>
</evidence>
<feature type="binding site" evidence="4">
    <location>
        <position position="97"/>
    </location>
    <ligand>
        <name>Zn(2+)</name>
        <dbReference type="ChEBI" id="CHEBI:29105"/>
    </ligand>
</feature>
<dbReference type="GO" id="GO:0008270">
    <property type="term" value="F:zinc ion binding"/>
    <property type="evidence" value="ECO:0007669"/>
    <property type="project" value="InterPro"/>
</dbReference>
<dbReference type="InterPro" id="IPR036874">
    <property type="entry name" value="Carbonic_anhydrase_sf"/>
</dbReference>
<dbReference type="Gene3D" id="3.40.1050.10">
    <property type="entry name" value="Carbonic anhydrase"/>
    <property type="match status" value="1"/>
</dbReference>
<accession>A0A8T4H950</accession>
<reference evidence="5" key="1">
    <citation type="submission" date="2021-03" db="EMBL/GenBank/DDBJ databases">
        <authorList>
            <person name="Lu T."/>
            <person name="Wang Q."/>
            <person name="Han X."/>
        </authorList>
    </citation>
    <scope>NUCLEOTIDE SEQUENCE</scope>
    <source>
        <strain evidence="5">WQ 2009</strain>
    </source>
</reference>
<dbReference type="PANTHER" id="PTHR43175:SF3">
    <property type="entry name" value="CARBON DISULFIDE HYDROLASE"/>
    <property type="match status" value="1"/>
</dbReference>
<dbReference type="CDD" id="cd03379">
    <property type="entry name" value="beta_CA_cladeD"/>
    <property type="match status" value="1"/>
</dbReference>
<gene>
    <name evidence="5" type="ORF">J5U18_03450</name>
</gene>
<evidence type="ECO:0000313" key="5">
    <source>
        <dbReference type="EMBL" id="MBP3942626.1"/>
    </source>
</evidence>
<evidence type="ECO:0000256" key="1">
    <source>
        <dbReference type="ARBA" id="ARBA00006217"/>
    </source>
</evidence>
<feature type="binding site" evidence="4">
    <location>
        <position position="44"/>
    </location>
    <ligand>
        <name>Zn(2+)</name>
        <dbReference type="ChEBI" id="CHEBI:29105"/>
    </ligand>
</feature>
<dbReference type="SUPFAM" id="SSF53056">
    <property type="entry name" value="beta-carbonic anhydrase, cab"/>
    <property type="match status" value="1"/>
</dbReference>
<organism evidence="5 6">
    <name type="scientific">Rhinopithecimicrobium faecis</name>
    <dbReference type="NCBI Taxonomy" id="2820698"/>
    <lineage>
        <taxon>Bacteria</taxon>
        <taxon>Pseudomonadati</taxon>
        <taxon>Bacteroidota</taxon>
        <taxon>Sphingobacteriia</taxon>
        <taxon>Sphingobacteriales</taxon>
        <taxon>Sphingobacteriaceae</taxon>
        <taxon>Rhinopithecimicrobium</taxon>
    </lineage>
</organism>
<comment type="caution">
    <text evidence="5">The sequence shown here is derived from an EMBL/GenBank/DDBJ whole genome shotgun (WGS) entry which is preliminary data.</text>
</comment>
<name>A0A8T4H950_9SPHI</name>
<dbReference type="PANTHER" id="PTHR43175">
    <property type="entry name" value="CARBONIC ANHYDRASE"/>
    <property type="match status" value="1"/>
</dbReference>
<dbReference type="AlphaFoldDB" id="A0A8T4H950"/>
<keyword evidence="6" id="KW-1185">Reference proteome</keyword>
<dbReference type="InterPro" id="IPR001765">
    <property type="entry name" value="Carbonic_anhydrase"/>
</dbReference>
<dbReference type="Proteomes" id="UP000679691">
    <property type="component" value="Unassembled WGS sequence"/>
</dbReference>
<evidence type="ECO:0000256" key="2">
    <source>
        <dbReference type="ARBA" id="ARBA00022723"/>
    </source>
</evidence>
<comment type="similarity">
    <text evidence="1">Belongs to the beta-class carbonic anhydrase family.</text>
</comment>
<keyword evidence="2 4" id="KW-0479">Metal-binding</keyword>
<dbReference type="Pfam" id="PF00484">
    <property type="entry name" value="Pro_CA"/>
    <property type="match status" value="1"/>
</dbReference>